<keyword evidence="1" id="KW-0472">Membrane</keyword>
<evidence type="ECO:0000313" key="3">
    <source>
        <dbReference type="Proteomes" id="UP000011688"/>
    </source>
</evidence>
<reference evidence="2 3" key="1">
    <citation type="journal article" date="2014" name="PLoS Genet.">
        <title>Phylogenetically driven sequencing of extremely halophilic archaea reveals strategies for static and dynamic osmo-response.</title>
        <authorList>
            <person name="Becker E.A."/>
            <person name="Seitzer P.M."/>
            <person name="Tritt A."/>
            <person name="Larsen D."/>
            <person name="Krusor M."/>
            <person name="Yao A.I."/>
            <person name="Wu D."/>
            <person name="Madern D."/>
            <person name="Eisen J.A."/>
            <person name="Darling A.E."/>
            <person name="Facciotti M.T."/>
        </authorList>
    </citation>
    <scope>NUCLEOTIDE SEQUENCE [LARGE SCALE GENOMIC DNA]</scope>
    <source>
        <strain evidence="2 3">DSM 10524</strain>
    </source>
</reference>
<comment type="caution">
    <text evidence="2">The sequence shown here is derived from an EMBL/GenBank/DDBJ whole genome shotgun (WGS) entry which is preliminary data.</text>
</comment>
<accession>L9XG83</accession>
<name>L9XG83_9EURY</name>
<sequence length="62" mass="6417">MDVFVLEMTFLLLAPPLGLGAFLAVLGEPADFLPGFGVGLIVGISAASLRNEIRGARDASDD</sequence>
<keyword evidence="1" id="KW-0812">Transmembrane</keyword>
<keyword evidence="3" id="KW-1185">Reference proteome</keyword>
<dbReference type="Proteomes" id="UP000011688">
    <property type="component" value="Unassembled WGS sequence"/>
</dbReference>
<dbReference type="EMBL" id="AOIB01000013">
    <property type="protein sequence ID" value="ELY60416.1"/>
    <property type="molecule type" value="Genomic_DNA"/>
</dbReference>
<evidence type="ECO:0000256" key="1">
    <source>
        <dbReference type="SAM" id="Phobius"/>
    </source>
</evidence>
<proteinExistence type="predicted"/>
<gene>
    <name evidence="2" type="ORF">C491_03940</name>
</gene>
<dbReference type="eggNOG" id="arCOG15141">
    <property type="taxonomic scope" value="Archaea"/>
</dbReference>
<dbReference type="STRING" id="1227497.C491_03940"/>
<keyword evidence="1" id="KW-1133">Transmembrane helix</keyword>
<evidence type="ECO:0000313" key="2">
    <source>
        <dbReference type="EMBL" id="ELY60416.1"/>
    </source>
</evidence>
<feature type="transmembrane region" description="Helical" evidence="1">
    <location>
        <begin position="30"/>
        <end position="49"/>
    </location>
</feature>
<protein>
    <submittedName>
        <fullName evidence="2">Uncharacterized protein</fullName>
    </submittedName>
</protein>
<organism evidence="2 3">
    <name type="scientific">Natronococcus amylolyticus DSM 10524</name>
    <dbReference type="NCBI Taxonomy" id="1227497"/>
    <lineage>
        <taxon>Archaea</taxon>
        <taxon>Methanobacteriati</taxon>
        <taxon>Methanobacteriota</taxon>
        <taxon>Stenosarchaea group</taxon>
        <taxon>Halobacteria</taxon>
        <taxon>Halobacteriales</taxon>
        <taxon>Natrialbaceae</taxon>
        <taxon>Natronococcus</taxon>
    </lineage>
</organism>
<dbReference type="AlphaFoldDB" id="L9XG83"/>